<name>A0A5B7GMZ2_PORTR</name>
<organism evidence="1 2">
    <name type="scientific">Portunus trituberculatus</name>
    <name type="common">Swimming crab</name>
    <name type="synonym">Neptunus trituberculatus</name>
    <dbReference type="NCBI Taxonomy" id="210409"/>
    <lineage>
        <taxon>Eukaryota</taxon>
        <taxon>Metazoa</taxon>
        <taxon>Ecdysozoa</taxon>
        <taxon>Arthropoda</taxon>
        <taxon>Crustacea</taxon>
        <taxon>Multicrustacea</taxon>
        <taxon>Malacostraca</taxon>
        <taxon>Eumalacostraca</taxon>
        <taxon>Eucarida</taxon>
        <taxon>Decapoda</taxon>
        <taxon>Pleocyemata</taxon>
        <taxon>Brachyura</taxon>
        <taxon>Eubrachyura</taxon>
        <taxon>Portunoidea</taxon>
        <taxon>Portunidae</taxon>
        <taxon>Portuninae</taxon>
        <taxon>Portunus</taxon>
    </lineage>
</organism>
<evidence type="ECO:0000313" key="1">
    <source>
        <dbReference type="EMBL" id="MPC61461.1"/>
    </source>
</evidence>
<dbReference type="AlphaFoldDB" id="A0A5B7GMZ2"/>
<dbReference type="Proteomes" id="UP000324222">
    <property type="component" value="Unassembled WGS sequence"/>
</dbReference>
<dbReference type="EMBL" id="VSRR010018566">
    <property type="protein sequence ID" value="MPC61461.1"/>
    <property type="molecule type" value="Genomic_DNA"/>
</dbReference>
<gene>
    <name evidence="1" type="ORF">E2C01_055533</name>
</gene>
<evidence type="ECO:0000313" key="2">
    <source>
        <dbReference type="Proteomes" id="UP000324222"/>
    </source>
</evidence>
<protein>
    <submittedName>
        <fullName evidence="1">Uncharacterized protein</fullName>
    </submittedName>
</protein>
<comment type="caution">
    <text evidence="1">The sequence shown here is derived from an EMBL/GenBank/DDBJ whole genome shotgun (WGS) entry which is preliminary data.</text>
</comment>
<proteinExistence type="predicted"/>
<keyword evidence="2" id="KW-1185">Reference proteome</keyword>
<accession>A0A5B7GMZ2</accession>
<reference evidence="1 2" key="1">
    <citation type="submission" date="2019-05" db="EMBL/GenBank/DDBJ databases">
        <title>Another draft genome of Portunus trituberculatus and its Hox gene families provides insights of decapod evolution.</title>
        <authorList>
            <person name="Jeong J.-H."/>
            <person name="Song I."/>
            <person name="Kim S."/>
            <person name="Choi T."/>
            <person name="Kim D."/>
            <person name="Ryu S."/>
            <person name="Kim W."/>
        </authorList>
    </citation>
    <scope>NUCLEOTIDE SEQUENCE [LARGE SCALE GENOMIC DNA]</scope>
    <source>
        <tissue evidence="1">Muscle</tissue>
    </source>
</reference>
<sequence>MYINPPNIFVTCFRARKSSCITAIKLKVPVIFFCVSFRVLPVTLPPTTTVLHMTGVTGNPR</sequence>